<feature type="region of interest" description="Disordered" evidence="2">
    <location>
        <begin position="1"/>
        <end position="32"/>
    </location>
</feature>
<dbReference type="GO" id="GO:0000244">
    <property type="term" value="P:spliceosomal tri-snRNP complex assembly"/>
    <property type="evidence" value="ECO:0007669"/>
    <property type="project" value="TreeGrafter"/>
</dbReference>
<evidence type="ECO:0000256" key="1">
    <source>
        <dbReference type="ARBA" id="ARBA00006281"/>
    </source>
</evidence>
<protein>
    <recommendedName>
        <fullName evidence="7">AAR2 domain containing protein</fullName>
    </recommendedName>
</protein>
<feature type="compositionally biased region" description="Polar residues" evidence="2">
    <location>
        <begin position="18"/>
        <end position="32"/>
    </location>
</feature>
<evidence type="ECO:0000313" key="5">
    <source>
        <dbReference type="EMBL" id="PFH56719.1"/>
    </source>
</evidence>
<dbReference type="AlphaFoldDB" id="A0A2A9P5L3"/>
<feature type="domain" description="AAR2 N-terminal" evidence="4">
    <location>
        <begin position="94"/>
        <end position="235"/>
    </location>
</feature>
<dbReference type="EMBL" id="LAZP02000522">
    <property type="protein sequence ID" value="PFH56719.1"/>
    <property type="molecule type" value="Genomic_DNA"/>
</dbReference>
<feature type="compositionally biased region" description="Basic and acidic residues" evidence="2">
    <location>
        <begin position="51"/>
        <end position="62"/>
    </location>
</feature>
<evidence type="ECO:0000256" key="2">
    <source>
        <dbReference type="SAM" id="MobiDB-lite"/>
    </source>
</evidence>
<proteinExistence type="inferred from homology"/>
<sequence>MDTTDAKTPPAWIPKGITKSNSNASAGGRSTKSYDSVKVIGNYALGSLRVLRPEDSPRHSTDDGEDQGPPSLLPPSNAASSSRRDPMAHTMGGGDIVVILYLPKDYTVGYDSVAFTARNFVGVRNLPAGPHFFWASRSSSTSARCGFWIMSSGADRVHVVQWHRYNEVFVQPTRTEARIQAENIDNIFHQLPRFRDPSAVGDRPGELQPSRIQASAIMWNQLTYHISKAVLNRITSDQEDGWNFHTCDRVQGSLRVPAEMELDRRLSHPLFQSHELKFRFEQQARTFSLGSLGSDRTRDAVDATTYVLSCLAESDFVADEEILGDLQFAYIVGVYLGNDACVQQWWFMVLRIFLRAHRLIIRRPALVAAMLDTLTAQLYHSADWVDGSILDYSDALSRDLRISLIVYKRRMMEIIPAWLNSDSSTEAATAQAFQKLEVAVAHLGWDLGDNYLRTGKVMLEDGVEVEVALEELQAEDERGEFAPEIVELDEHGRQIGLMSWSD</sequence>
<dbReference type="Pfam" id="PF05282">
    <property type="entry name" value="AAR2"/>
    <property type="match status" value="1"/>
</dbReference>
<name>A0A2A9P5L3_OPHUN</name>
<reference evidence="5 6" key="2">
    <citation type="journal article" date="2017" name="Sci. Rep.">
        <title>Ant-infecting Ophiocordyceps genomes reveal a high diversity of potential behavioral manipulation genes and a possible major role for enterotoxins.</title>
        <authorList>
            <person name="de Bekker C."/>
            <person name="Ohm R.A."/>
            <person name="Evans H.C."/>
            <person name="Brachmann A."/>
            <person name="Hughes D.P."/>
        </authorList>
    </citation>
    <scope>NUCLEOTIDE SEQUENCE [LARGE SCALE GENOMIC DNA]</scope>
    <source>
        <strain evidence="5 6">SC16a</strain>
    </source>
</reference>
<evidence type="ECO:0008006" key="7">
    <source>
        <dbReference type="Google" id="ProtNLM"/>
    </source>
</evidence>
<dbReference type="Gene3D" id="1.25.40.550">
    <property type="entry name" value="Aar2, C-terminal domain-like"/>
    <property type="match status" value="1"/>
</dbReference>
<dbReference type="CDD" id="cd13777">
    <property type="entry name" value="Aar2_N"/>
    <property type="match status" value="1"/>
</dbReference>
<dbReference type="CDD" id="cd13778">
    <property type="entry name" value="Aar2_C"/>
    <property type="match status" value="1"/>
</dbReference>
<dbReference type="InterPro" id="IPR038516">
    <property type="entry name" value="AAR2_N_sf"/>
</dbReference>
<accession>A0A2A9P5L3</accession>
<dbReference type="InterPro" id="IPR038514">
    <property type="entry name" value="AAR2_C_sf"/>
</dbReference>
<dbReference type="InterPro" id="IPR033647">
    <property type="entry name" value="Aar2_N"/>
</dbReference>
<comment type="caution">
    <text evidence="5">The sequence shown here is derived from an EMBL/GenBank/DDBJ whole genome shotgun (WGS) entry which is preliminary data.</text>
</comment>
<evidence type="ECO:0000313" key="6">
    <source>
        <dbReference type="Proteomes" id="UP000037136"/>
    </source>
</evidence>
<dbReference type="Proteomes" id="UP000037136">
    <property type="component" value="Unassembled WGS sequence"/>
</dbReference>
<feature type="region of interest" description="Disordered" evidence="2">
    <location>
        <begin position="50"/>
        <end position="87"/>
    </location>
</feature>
<dbReference type="Gene3D" id="2.60.34.20">
    <property type="match status" value="1"/>
</dbReference>
<dbReference type="STRING" id="268505.A0A2A9P5L3"/>
<dbReference type="PANTHER" id="PTHR12689">
    <property type="entry name" value="A1 CISTRON SPLICING FACTOR AAR2-RELATED"/>
    <property type="match status" value="1"/>
</dbReference>
<reference evidence="5 6" key="1">
    <citation type="journal article" date="2015" name="BMC Genomics">
        <title>Gene expression during zombie ant biting behavior reflects the complexity underlying fungal parasitic behavioral manipulation.</title>
        <authorList>
            <person name="de Bekker C."/>
            <person name="Ohm R.A."/>
            <person name="Loreto R.G."/>
            <person name="Sebastian A."/>
            <person name="Albert I."/>
            <person name="Merrow M."/>
            <person name="Brachmann A."/>
            <person name="Hughes D.P."/>
        </authorList>
    </citation>
    <scope>NUCLEOTIDE SEQUENCE [LARGE SCALE GENOMIC DNA]</scope>
    <source>
        <strain evidence="5 6">SC16a</strain>
    </source>
</reference>
<comment type="similarity">
    <text evidence="1">Belongs to the AAR2 family.</text>
</comment>
<dbReference type="PANTHER" id="PTHR12689:SF4">
    <property type="entry name" value="PROTEIN AAR2 HOMOLOG"/>
    <property type="match status" value="1"/>
</dbReference>
<evidence type="ECO:0000259" key="4">
    <source>
        <dbReference type="Pfam" id="PF20981"/>
    </source>
</evidence>
<gene>
    <name evidence="5" type="ORF">XA68_16105</name>
</gene>
<dbReference type="InterPro" id="IPR033648">
    <property type="entry name" value="AAR2_C"/>
</dbReference>
<keyword evidence="6" id="KW-1185">Reference proteome</keyword>
<dbReference type="Pfam" id="PF20981">
    <property type="entry name" value="AAR2_1st"/>
    <property type="match status" value="1"/>
</dbReference>
<feature type="domain" description="AAR2 C-terminal" evidence="3">
    <location>
        <begin position="283"/>
        <end position="447"/>
    </location>
</feature>
<evidence type="ECO:0000259" key="3">
    <source>
        <dbReference type="Pfam" id="PF05282"/>
    </source>
</evidence>
<dbReference type="OrthoDB" id="201752at2759"/>
<organism evidence="5 6">
    <name type="scientific">Ophiocordyceps unilateralis</name>
    <name type="common">Zombie-ant fungus</name>
    <name type="synonym">Torrubia unilateralis</name>
    <dbReference type="NCBI Taxonomy" id="268505"/>
    <lineage>
        <taxon>Eukaryota</taxon>
        <taxon>Fungi</taxon>
        <taxon>Dikarya</taxon>
        <taxon>Ascomycota</taxon>
        <taxon>Pezizomycotina</taxon>
        <taxon>Sordariomycetes</taxon>
        <taxon>Hypocreomycetidae</taxon>
        <taxon>Hypocreales</taxon>
        <taxon>Ophiocordycipitaceae</taxon>
        <taxon>Ophiocordyceps</taxon>
    </lineage>
</organism>
<dbReference type="InterPro" id="IPR007946">
    <property type="entry name" value="AAR2"/>
</dbReference>